<proteinExistence type="inferred from homology"/>
<dbReference type="SMART" id="SM01217">
    <property type="entry name" value="Fn3_like"/>
    <property type="match status" value="1"/>
</dbReference>
<evidence type="ECO:0000256" key="5">
    <source>
        <dbReference type="ARBA" id="ARBA00022525"/>
    </source>
</evidence>
<dbReference type="Pfam" id="PF00933">
    <property type="entry name" value="Glyco_hydro_3"/>
    <property type="match status" value="1"/>
</dbReference>
<dbReference type="PANTHER" id="PTHR42715">
    <property type="entry name" value="BETA-GLUCOSIDASE"/>
    <property type="match status" value="1"/>
</dbReference>
<dbReference type="InterPro" id="IPR017853">
    <property type="entry name" value="GH"/>
</dbReference>
<dbReference type="InterPro" id="IPR050288">
    <property type="entry name" value="Cellulose_deg_GH3"/>
</dbReference>
<gene>
    <name evidence="16" type="ORF">ACAT0790_LOCUS3687</name>
</gene>
<comment type="subcellular location">
    <subcellularLocation>
        <location evidence="2">Secreted</location>
    </subcellularLocation>
</comment>
<dbReference type="SUPFAM" id="SSF51445">
    <property type="entry name" value="(Trans)glycosidases"/>
    <property type="match status" value="1"/>
</dbReference>
<evidence type="ECO:0000256" key="9">
    <source>
        <dbReference type="ARBA" id="ARBA00024983"/>
    </source>
</evidence>
<dbReference type="InterPro" id="IPR026891">
    <property type="entry name" value="Fn3-like"/>
</dbReference>
<dbReference type="PRINTS" id="PR00133">
    <property type="entry name" value="GLHYDRLASE3"/>
</dbReference>
<protein>
    <recommendedName>
        <fullName evidence="10">Probable beta-glucosidase G</fullName>
        <ecNumber evidence="4">3.2.1.21</ecNumber>
    </recommendedName>
    <alternativeName>
        <fullName evidence="11">Beta-D-glucoside glucohydrolase G</fullName>
    </alternativeName>
    <alternativeName>
        <fullName evidence="12">Cellobiase G</fullName>
    </alternativeName>
    <alternativeName>
        <fullName evidence="13">Gentiobiase G</fullName>
    </alternativeName>
</protein>
<dbReference type="AlphaFoldDB" id="A0A7S1PNU4"/>
<feature type="signal peptide" evidence="14">
    <location>
        <begin position="1"/>
        <end position="18"/>
    </location>
</feature>
<organism evidence="16">
    <name type="scientific">Alexandrium catenella</name>
    <name type="common">Red tide dinoflagellate</name>
    <name type="synonym">Gonyaulax catenella</name>
    <dbReference type="NCBI Taxonomy" id="2925"/>
    <lineage>
        <taxon>Eukaryota</taxon>
        <taxon>Sar</taxon>
        <taxon>Alveolata</taxon>
        <taxon>Dinophyceae</taxon>
        <taxon>Gonyaulacales</taxon>
        <taxon>Pyrocystaceae</taxon>
        <taxon>Alexandrium</taxon>
    </lineage>
</organism>
<evidence type="ECO:0000256" key="7">
    <source>
        <dbReference type="ARBA" id="ARBA00022801"/>
    </source>
</evidence>
<dbReference type="Gene3D" id="3.40.50.1700">
    <property type="entry name" value="Glycoside hydrolase family 3 C-terminal domain"/>
    <property type="match status" value="1"/>
</dbReference>
<comment type="function">
    <text evidence="9">Beta-glucosidases are one of a number of cellulolytic enzymes involved in the degradation of cellulosic biomass. Catalyzes the last step releasing glucose from the inhibitory cellobiose.</text>
</comment>
<evidence type="ECO:0000256" key="6">
    <source>
        <dbReference type="ARBA" id="ARBA00022729"/>
    </source>
</evidence>
<evidence type="ECO:0000256" key="14">
    <source>
        <dbReference type="SAM" id="SignalP"/>
    </source>
</evidence>
<dbReference type="Pfam" id="PF01915">
    <property type="entry name" value="Glyco_hydro_3_C"/>
    <property type="match status" value="1"/>
</dbReference>
<dbReference type="Gene3D" id="3.20.20.300">
    <property type="entry name" value="Glycoside hydrolase, family 3, N-terminal domain"/>
    <property type="match status" value="1"/>
</dbReference>
<dbReference type="InterPro" id="IPR013783">
    <property type="entry name" value="Ig-like_fold"/>
</dbReference>
<accession>A0A7S1PNU4</accession>
<evidence type="ECO:0000313" key="16">
    <source>
        <dbReference type="EMBL" id="CAD9092939.1"/>
    </source>
</evidence>
<comment type="catalytic activity">
    <reaction evidence="1">
        <text>Hydrolysis of terminal, non-reducing beta-D-glucosyl residues with release of beta-D-glucose.</text>
        <dbReference type="EC" id="3.2.1.21"/>
    </reaction>
</comment>
<dbReference type="GO" id="GO:0008422">
    <property type="term" value="F:beta-glucosidase activity"/>
    <property type="evidence" value="ECO:0007669"/>
    <property type="project" value="UniProtKB-EC"/>
</dbReference>
<reference evidence="16" key="1">
    <citation type="submission" date="2021-01" db="EMBL/GenBank/DDBJ databases">
        <authorList>
            <person name="Corre E."/>
            <person name="Pelletier E."/>
            <person name="Niang G."/>
            <person name="Scheremetjew M."/>
            <person name="Finn R."/>
            <person name="Kale V."/>
            <person name="Holt S."/>
            <person name="Cochrane G."/>
            <person name="Meng A."/>
            <person name="Brown T."/>
            <person name="Cohen L."/>
        </authorList>
    </citation>
    <scope>NUCLEOTIDE SEQUENCE</scope>
    <source>
        <strain evidence="16">OF101</strain>
    </source>
</reference>
<keyword evidence="8" id="KW-0326">Glycosidase</keyword>
<keyword evidence="5" id="KW-0964">Secreted</keyword>
<name>A0A7S1PNU4_ALECA</name>
<dbReference type="PANTHER" id="PTHR42715:SF12">
    <property type="entry name" value="BETA-GLUCOSIDASE G-RELATED"/>
    <property type="match status" value="1"/>
</dbReference>
<dbReference type="InterPro" id="IPR036881">
    <property type="entry name" value="Glyco_hydro_3_C_sf"/>
</dbReference>
<evidence type="ECO:0000256" key="10">
    <source>
        <dbReference type="ARBA" id="ARBA00039579"/>
    </source>
</evidence>
<evidence type="ECO:0000256" key="3">
    <source>
        <dbReference type="ARBA" id="ARBA00005336"/>
    </source>
</evidence>
<dbReference type="GO" id="GO:0009251">
    <property type="term" value="P:glucan catabolic process"/>
    <property type="evidence" value="ECO:0007669"/>
    <property type="project" value="TreeGrafter"/>
</dbReference>
<evidence type="ECO:0000256" key="11">
    <source>
        <dbReference type="ARBA" id="ARBA00041276"/>
    </source>
</evidence>
<evidence type="ECO:0000259" key="15">
    <source>
        <dbReference type="SMART" id="SM01217"/>
    </source>
</evidence>
<evidence type="ECO:0000256" key="1">
    <source>
        <dbReference type="ARBA" id="ARBA00000448"/>
    </source>
</evidence>
<dbReference type="SUPFAM" id="SSF52279">
    <property type="entry name" value="Beta-D-glucan exohydrolase, C-terminal domain"/>
    <property type="match status" value="1"/>
</dbReference>
<dbReference type="Pfam" id="PF14310">
    <property type="entry name" value="Fn3-like"/>
    <property type="match status" value="1"/>
</dbReference>
<evidence type="ECO:0000256" key="4">
    <source>
        <dbReference type="ARBA" id="ARBA00012744"/>
    </source>
</evidence>
<keyword evidence="7" id="KW-0378">Hydrolase</keyword>
<dbReference type="InterPro" id="IPR002772">
    <property type="entry name" value="Glyco_hydro_3_C"/>
</dbReference>
<dbReference type="GO" id="GO:0005576">
    <property type="term" value="C:extracellular region"/>
    <property type="evidence" value="ECO:0007669"/>
    <property type="project" value="UniProtKB-SubCell"/>
</dbReference>
<keyword evidence="6 14" id="KW-0732">Signal</keyword>
<sequence>MTIAMIFWSAVFPAIASGIRLHQNLMDKNVEDPKVNLMVDTNYGSSDVDSGDEWPDKWVDATAHGRWIAHLLDNDTLYDFLYAKSGAYEGQTIPLPDFGVPALKMASAIPGWKPKTAEEAKRVTSFPSYLALASSWDPYLVEEVAIAVAEEFKTLGANMMLGPAINVHRATQHHENFDSLSGEDPILGSVLTRMWCLAVHSRGIITVPKFLGKMEQVPVHYDNVTANITAWDVFYPPFEAAVDSGAAGVMCDASEVDGMWACRDMNVLSRDLKELMGFQGMVLTDHGAAMNYFPDPQPTTFERGADLFLNEPDANRLPPTSASVQAMQKAAAHVLAAIWHLRIDDESCELPCAKERKSVATSPAHSNTAKKAAASAVIMLKNEEDLLPLTKDKVQVVGLLGPAAAAPPKRDTPLDGDYFTGYNEEHVDKAMFSPSYGIWSRGKDKGIKVVQGTQGADVCVVVGGSKRHTDHWRADPETLDAVADAVANCTKVIVCLQIMGAVLTPWRNQVGAIMAMFHGGEETAFGWAATLFGDATPAAKLPLSMPAAEQATAEYWKEPLPSYWSSSFNAAFPFGHGLSYASFIYQDFKVKSRCRFPLCVVATVMNSHPTMSGSEVVQVYFKFDQHPDHPVVLRGFYKTKVLKPGQQEKAFFHFNHRDISLYWDRSGKTIKEDSWAPQDSLTVLFGSSSTDIRGELRVNSIKHS</sequence>
<evidence type="ECO:0000256" key="12">
    <source>
        <dbReference type="ARBA" id="ARBA00041601"/>
    </source>
</evidence>
<dbReference type="Gene3D" id="2.60.40.10">
    <property type="entry name" value="Immunoglobulins"/>
    <property type="match status" value="1"/>
</dbReference>
<evidence type="ECO:0000256" key="2">
    <source>
        <dbReference type="ARBA" id="ARBA00004613"/>
    </source>
</evidence>
<dbReference type="InterPro" id="IPR001764">
    <property type="entry name" value="Glyco_hydro_3_N"/>
</dbReference>
<dbReference type="EMBL" id="HBGE01005963">
    <property type="protein sequence ID" value="CAD9092939.1"/>
    <property type="molecule type" value="Transcribed_RNA"/>
</dbReference>
<dbReference type="InterPro" id="IPR036962">
    <property type="entry name" value="Glyco_hydro_3_N_sf"/>
</dbReference>
<feature type="chain" id="PRO_5031402683" description="Probable beta-glucosidase G" evidence="14">
    <location>
        <begin position="19"/>
        <end position="704"/>
    </location>
</feature>
<comment type="similarity">
    <text evidence="3">Belongs to the glycosyl hydrolase 3 family.</text>
</comment>
<feature type="domain" description="Fibronectin type III-like" evidence="15">
    <location>
        <begin position="615"/>
        <end position="689"/>
    </location>
</feature>
<evidence type="ECO:0000256" key="8">
    <source>
        <dbReference type="ARBA" id="ARBA00023295"/>
    </source>
</evidence>
<dbReference type="EC" id="3.2.1.21" evidence="4"/>
<evidence type="ECO:0000256" key="13">
    <source>
        <dbReference type="ARBA" id="ARBA00041808"/>
    </source>
</evidence>